<evidence type="ECO:0000313" key="12">
    <source>
        <dbReference type="EMBL" id="ARU48385.1"/>
    </source>
</evidence>
<comment type="similarity">
    <text evidence="3 10">Belongs to the FliL family.</text>
</comment>
<dbReference type="GO" id="GO:0006935">
    <property type="term" value="P:chemotaxis"/>
    <property type="evidence" value="ECO:0007669"/>
    <property type="project" value="UniProtKB-KW"/>
</dbReference>
<comment type="subcellular location">
    <subcellularLocation>
        <location evidence="2">Cell membrane</location>
        <topology evidence="2">Single-pass membrane protein</topology>
    </subcellularLocation>
</comment>
<evidence type="ECO:0000256" key="9">
    <source>
        <dbReference type="ARBA" id="ARBA00023136"/>
    </source>
</evidence>
<evidence type="ECO:0000256" key="2">
    <source>
        <dbReference type="ARBA" id="ARBA00004162"/>
    </source>
</evidence>
<dbReference type="NCBIfam" id="NF006283">
    <property type="entry name" value="PRK08455.1"/>
    <property type="match status" value="1"/>
</dbReference>
<evidence type="ECO:0000256" key="10">
    <source>
        <dbReference type="RuleBase" id="RU364125"/>
    </source>
</evidence>
<evidence type="ECO:0000256" key="7">
    <source>
        <dbReference type="ARBA" id="ARBA00022779"/>
    </source>
</evidence>
<keyword evidence="4 10" id="KW-1003">Cell membrane</keyword>
<evidence type="ECO:0000256" key="1">
    <source>
        <dbReference type="ARBA" id="ARBA00002254"/>
    </source>
</evidence>
<keyword evidence="13" id="KW-1185">Reference proteome</keyword>
<evidence type="ECO:0000256" key="6">
    <source>
        <dbReference type="ARBA" id="ARBA00022692"/>
    </source>
</evidence>
<gene>
    <name evidence="12" type="ORF">Sdiek1_1219</name>
</gene>
<accession>A0A1Y0HM21</accession>
<evidence type="ECO:0000256" key="11">
    <source>
        <dbReference type="SAM" id="MobiDB-lite"/>
    </source>
</evidence>
<evidence type="ECO:0000256" key="4">
    <source>
        <dbReference type="ARBA" id="ARBA00022475"/>
    </source>
</evidence>
<organism evidence="12 13">
    <name type="scientific">Sulfurospirillum diekertiae</name>
    <dbReference type="NCBI Taxonomy" id="1854492"/>
    <lineage>
        <taxon>Bacteria</taxon>
        <taxon>Pseudomonadati</taxon>
        <taxon>Campylobacterota</taxon>
        <taxon>Epsilonproteobacteria</taxon>
        <taxon>Campylobacterales</taxon>
        <taxon>Sulfurospirillaceae</taxon>
        <taxon>Sulfurospirillum</taxon>
    </lineage>
</organism>
<dbReference type="OrthoDB" id="9799777at2"/>
<keyword evidence="9 10" id="KW-0472">Membrane</keyword>
<dbReference type="GO" id="GO:0009425">
    <property type="term" value="C:bacterial-type flagellum basal body"/>
    <property type="evidence" value="ECO:0007669"/>
    <property type="project" value="InterPro"/>
</dbReference>
<evidence type="ECO:0000313" key="13">
    <source>
        <dbReference type="Proteomes" id="UP000196005"/>
    </source>
</evidence>
<dbReference type="InterPro" id="IPR005503">
    <property type="entry name" value="FliL"/>
</dbReference>
<keyword evidence="7 10" id="KW-0283">Flagellar rotation</keyword>
<dbReference type="GO" id="GO:0071978">
    <property type="term" value="P:bacterial-type flagellum-dependent swarming motility"/>
    <property type="evidence" value="ECO:0007669"/>
    <property type="project" value="TreeGrafter"/>
</dbReference>
<dbReference type="Pfam" id="PF03748">
    <property type="entry name" value="FliL"/>
    <property type="match status" value="1"/>
</dbReference>
<evidence type="ECO:0000256" key="5">
    <source>
        <dbReference type="ARBA" id="ARBA00022500"/>
    </source>
</evidence>
<dbReference type="PANTHER" id="PTHR35091:SF2">
    <property type="entry name" value="FLAGELLAR PROTEIN FLIL"/>
    <property type="match status" value="1"/>
</dbReference>
<dbReference type="PANTHER" id="PTHR35091">
    <property type="entry name" value="FLAGELLAR PROTEIN FLIL"/>
    <property type="match status" value="1"/>
</dbReference>
<comment type="function">
    <text evidence="1 10">Controls the rotational direction of flagella during chemotaxis.</text>
</comment>
<protein>
    <recommendedName>
        <fullName evidence="10">Flagellar protein FliL</fullName>
    </recommendedName>
</protein>
<keyword evidence="5 10" id="KW-0145">Chemotaxis</keyword>
<dbReference type="KEGG" id="suls:Sdiek1_1219"/>
<evidence type="ECO:0000256" key="3">
    <source>
        <dbReference type="ARBA" id="ARBA00008281"/>
    </source>
</evidence>
<dbReference type="GO" id="GO:0005886">
    <property type="term" value="C:plasma membrane"/>
    <property type="evidence" value="ECO:0007669"/>
    <property type="project" value="UniProtKB-SubCell"/>
</dbReference>
<sequence>MAGKKPEDGDVTVEKKPKGNMVLIIVIVLLVVILIGGGAAAFLLLGSSHEEAAATTTSQQDVKAEKKKTSSKKSTDHLAIGPMYPMAQFVVNLLSESGNRFLKVSIDLELSDPKLQPEMDHKKSLIRDIIIRTFSSKTFEEISTLKGKDKLKDEVLDKINENLSDGQVKNIYFTDFVVQ</sequence>
<evidence type="ECO:0000256" key="8">
    <source>
        <dbReference type="ARBA" id="ARBA00022989"/>
    </source>
</evidence>
<dbReference type="Proteomes" id="UP000196005">
    <property type="component" value="Chromosome"/>
</dbReference>
<dbReference type="EMBL" id="CP021416">
    <property type="protein sequence ID" value="ARU48385.1"/>
    <property type="molecule type" value="Genomic_DNA"/>
</dbReference>
<dbReference type="AlphaFoldDB" id="A0A1Y0HM21"/>
<reference evidence="13" key="1">
    <citation type="submission" date="2017-05" db="EMBL/GenBank/DDBJ databases">
        <title>Dechlorination kinetics govern the competition between two new strains of the genus Sulfurospirillum.</title>
        <authorList>
            <person name="Buttet G.F."/>
            <person name="Murray A.M."/>
            <person name="Goris T."/>
            <person name="Burion M."/>
            <person name="Lin B."/>
            <person name="Rolle M."/>
            <person name="Maillard J."/>
        </authorList>
    </citation>
    <scope>NUCLEOTIDE SEQUENCE [LARGE SCALE GENOMIC DNA]</scope>
    <source>
        <strain evidence="13">SL2-1</strain>
    </source>
</reference>
<feature type="compositionally biased region" description="Basic and acidic residues" evidence="11">
    <location>
        <begin position="62"/>
        <end position="74"/>
    </location>
</feature>
<keyword evidence="6 10" id="KW-0812">Transmembrane</keyword>
<keyword evidence="8 10" id="KW-1133">Transmembrane helix</keyword>
<dbReference type="RefSeq" id="WP_087438351.1">
    <property type="nucleotide sequence ID" value="NZ_CP021416.1"/>
</dbReference>
<name>A0A1Y0HM21_9BACT</name>
<feature type="region of interest" description="Disordered" evidence="11">
    <location>
        <begin position="54"/>
        <end position="74"/>
    </location>
</feature>
<proteinExistence type="inferred from homology"/>
<feature type="transmembrane region" description="Helical" evidence="10">
    <location>
        <begin position="21"/>
        <end position="45"/>
    </location>
</feature>